<feature type="compositionally biased region" description="Polar residues" evidence="1">
    <location>
        <begin position="1"/>
        <end position="40"/>
    </location>
</feature>
<dbReference type="GeneID" id="36398845"/>
<organism evidence="2 3">
    <name type="scientific">Plasmopara halstedii</name>
    <name type="common">Downy mildew of sunflower</name>
    <dbReference type="NCBI Taxonomy" id="4781"/>
    <lineage>
        <taxon>Eukaryota</taxon>
        <taxon>Sar</taxon>
        <taxon>Stramenopiles</taxon>
        <taxon>Oomycota</taxon>
        <taxon>Peronosporomycetes</taxon>
        <taxon>Peronosporales</taxon>
        <taxon>Peronosporaceae</taxon>
        <taxon>Plasmopara</taxon>
    </lineage>
</organism>
<protein>
    <submittedName>
        <fullName evidence="2">Uncharacterized protein</fullName>
    </submittedName>
</protein>
<accession>A0A0P1B0V4</accession>
<proteinExistence type="predicted"/>
<evidence type="ECO:0000313" key="3">
    <source>
        <dbReference type="Proteomes" id="UP000054928"/>
    </source>
</evidence>
<dbReference type="AlphaFoldDB" id="A0A0P1B0V4"/>
<reference evidence="3" key="1">
    <citation type="submission" date="2014-09" db="EMBL/GenBank/DDBJ databases">
        <authorList>
            <person name="Sharma Rahul"/>
            <person name="Thines Marco"/>
        </authorList>
    </citation>
    <scope>NUCLEOTIDE SEQUENCE [LARGE SCALE GENOMIC DNA]</scope>
</reference>
<dbReference type="RefSeq" id="XP_024583507.1">
    <property type="nucleotide sequence ID" value="XM_024718072.1"/>
</dbReference>
<sequence length="56" mass="6192">MSQTTKRISTSNMSQTIRRGQISLNPSASNDYIKTSTPRQNDAAVVLNPLASKRKQ</sequence>
<evidence type="ECO:0000313" key="2">
    <source>
        <dbReference type="EMBL" id="CEG47138.1"/>
    </source>
</evidence>
<feature type="region of interest" description="Disordered" evidence="1">
    <location>
        <begin position="1"/>
        <end position="56"/>
    </location>
</feature>
<dbReference type="Proteomes" id="UP000054928">
    <property type="component" value="Unassembled WGS sequence"/>
</dbReference>
<name>A0A0P1B0V4_PLAHL</name>
<keyword evidence="3" id="KW-1185">Reference proteome</keyword>
<evidence type="ECO:0000256" key="1">
    <source>
        <dbReference type="SAM" id="MobiDB-lite"/>
    </source>
</evidence>
<dbReference type="EMBL" id="CCYD01002371">
    <property type="protein sequence ID" value="CEG47138.1"/>
    <property type="molecule type" value="Genomic_DNA"/>
</dbReference>